<dbReference type="EMBL" id="LAZR01000143">
    <property type="protein sequence ID" value="KKN86803.1"/>
    <property type="molecule type" value="Genomic_DNA"/>
</dbReference>
<accession>A0A0F9X5I9</accession>
<organism evidence="1">
    <name type="scientific">marine sediment metagenome</name>
    <dbReference type="NCBI Taxonomy" id="412755"/>
    <lineage>
        <taxon>unclassified sequences</taxon>
        <taxon>metagenomes</taxon>
        <taxon>ecological metagenomes</taxon>
    </lineage>
</organism>
<proteinExistence type="predicted"/>
<gene>
    <name evidence="1" type="ORF">LCGC14_0263620</name>
</gene>
<reference evidence="1" key="1">
    <citation type="journal article" date="2015" name="Nature">
        <title>Complex archaea that bridge the gap between prokaryotes and eukaryotes.</title>
        <authorList>
            <person name="Spang A."/>
            <person name="Saw J.H."/>
            <person name="Jorgensen S.L."/>
            <person name="Zaremba-Niedzwiedzka K."/>
            <person name="Martijn J."/>
            <person name="Lind A.E."/>
            <person name="van Eijk R."/>
            <person name="Schleper C."/>
            <person name="Guy L."/>
            <person name="Ettema T.J."/>
        </authorList>
    </citation>
    <scope>NUCLEOTIDE SEQUENCE</scope>
</reference>
<dbReference type="AlphaFoldDB" id="A0A0F9X5I9"/>
<comment type="caution">
    <text evidence="1">The sequence shown here is derived from an EMBL/GenBank/DDBJ whole genome shotgun (WGS) entry which is preliminary data.</text>
</comment>
<protein>
    <submittedName>
        <fullName evidence="1">Uncharacterized protein</fullName>
    </submittedName>
</protein>
<evidence type="ECO:0000313" key="1">
    <source>
        <dbReference type="EMBL" id="KKN86803.1"/>
    </source>
</evidence>
<name>A0A0F9X5I9_9ZZZZ</name>
<sequence>MTAVRRGFGSAQKKFDSNTEFMGEGGRFIPRLILRDDGDKAKIRVVTSMGQWGPEPEHIDKYAAEHGSTVEILNGEFHRIEKHSQGGKQFFVSRLCTLVEDSDTFELSGECEACTTEIPRSTQFMAWVYLYAIYHTRPDAEGKWQGVTLGAAAKRYKEEVNEFVVWQDGFYMARKMLGKIEEYGTLMDRDYVITRYGAKGTQKITRELDAATVSDIEQEFLAQVAELPDLEDIGSGRIETLGGTVVESPGSVVDLPSEDLGVETKDELNPNDLPW</sequence>